<protein>
    <submittedName>
        <fullName evidence="3">RICIN domain-containing protein</fullName>
    </submittedName>
</protein>
<reference evidence="3 4" key="1">
    <citation type="submission" date="2022-11" db="EMBL/GenBank/DDBJ databases">
        <title>Minimal conservation of predation-associated metabolite biosynthetic gene clusters underscores biosynthetic potential of Myxococcota including descriptions for ten novel species: Archangium lansinium sp. nov., Myxococcus landrumus sp. nov., Nannocystis bai.</title>
        <authorList>
            <person name="Ahearne A."/>
            <person name="Stevens C."/>
            <person name="Dowd S."/>
        </authorList>
    </citation>
    <scope>NUCLEOTIDE SEQUENCE [LARGE SCALE GENOMIC DNA]</scope>
    <source>
        <strain evidence="3 4">NCELM</strain>
    </source>
</reference>
<evidence type="ECO:0000313" key="3">
    <source>
        <dbReference type="EMBL" id="MDC0670589.1"/>
    </source>
</evidence>
<comment type="caution">
    <text evidence="3">The sequence shown here is derived from an EMBL/GenBank/DDBJ whole genome shotgun (WGS) entry which is preliminary data.</text>
</comment>
<feature type="signal peptide" evidence="1">
    <location>
        <begin position="1"/>
        <end position="23"/>
    </location>
</feature>
<dbReference type="CDD" id="cd00161">
    <property type="entry name" value="beta-trefoil_Ricin-like"/>
    <property type="match status" value="1"/>
</dbReference>
<sequence>MLKQSCFVMALTFMFAGNPTAMAGDGGGGAGHGKTVRIRDTVNGLCVTVGDRTNSTAPVTMETCRNNDPDQKWKLDREGGPNTFRFISKSTHLCLTDPGGSSSPNATACSNSLNQRFIITLFLSNFTFQLFNRGSNECLEVGGAGNTNLQSNPCDDESDQKWRLELLKSKHPRVLDDSVLGIEEFGDAVDDTDE</sequence>
<organism evidence="3 4">
    <name type="scientific">Nannocystis radixulma</name>
    <dbReference type="NCBI Taxonomy" id="2995305"/>
    <lineage>
        <taxon>Bacteria</taxon>
        <taxon>Pseudomonadati</taxon>
        <taxon>Myxococcota</taxon>
        <taxon>Polyangia</taxon>
        <taxon>Nannocystales</taxon>
        <taxon>Nannocystaceae</taxon>
        <taxon>Nannocystis</taxon>
    </lineage>
</organism>
<feature type="domain" description="Ricin B lectin" evidence="2">
    <location>
        <begin position="33"/>
        <end position="165"/>
    </location>
</feature>
<dbReference type="EMBL" id="JAQNDN010000013">
    <property type="protein sequence ID" value="MDC0670589.1"/>
    <property type="molecule type" value="Genomic_DNA"/>
</dbReference>
<dbReference type="Gene3D" id="2.80.10.50">
    <property type="match status" value="2"/>
</dbReference>
<keyword evidence="1" id="KW-0732">Signal</keyword>
<dbReference type="InterPro" id="IPR035992">
    <property type="entry name" value="Ricin_B-like_lectins"/>
</dbReference>
<evidence type="ECO:0000313" key="4">
    <source>
        <dbReference type="Proteomes" id="UP001217838"/>
    </source>
</evidence>
<dbReference type="InterPro" id="IPR000772">
    <property type="entry name" value="Ricin_B_lectin"/>
</dbReference>
<accession>A0ABT5BAR0</accession>
<dbReference type="Pfam" id="PF00652">
    <property type="entry name" value="Ricin_B_lectin"/>
    <property type="match status" value="1"/>
</dbReference>
<dbReference type="Proteomes" id="UP001217838">
    <property type="component" value="Unassembled WGS sequence"/>
</dbReference>
<name>A0ABT5BAR0_9BACT</name>
<feature type="chain" id="PRO_5047137350" evidence="1">
    <location>
        <begin position="24"/>
        <end position="194"/>
    </location>
</feature>
<dbReference type="PROSITE" id="PS50231">
    <property type="entry name" value="RICIN_B_LECTIN"/>
    <property type="match status" value="1"/>
</dbReference>
<evidence type="ECO:0000256" key="1">
    <source>
        <dbReference type="SAM" id="SignalP"/>
    </source>
</evidence>
<dbReference type="SUPFAM" id="SSF50370">
    <property type="entry name" value="Ricin B-like lectins"/>
    <property type="match status" value="1"/>
</dbReference>
<gene>
    <name evidence="3" type="ORF">POL58_22725</name>
</gene>
<dbReference type="RefSeq" id="WP_272000406.1">
    <property type="nucleotide sequence ID" value="NZ_JAQNDN010000013.1"/>
</dbReference>
<evidence type="ECO:0000259" key="2">
    <source>
        <dbReference type="SMART" id="SM00458"/>
    </source>
</evidence>
<proteinExistence type="predicted"/>
<dbReference type="SMART" id="SM00458">
    <property type="entry name" value="RICIN"/>
    <property type="match status" value="1"/>
</dbReference>
<keyword evidence="4" id="KW-1185">Reference proteome</keyword>